<dbReference type="VEuPathDB" id="VectorBase:LLOJ000985"/>
<feature type="compositionally biased region" description="Pro residues" evidence="1">
    <location>
        <begin position="61"/>
        <end position="71"/>
    </location>
</feature>
<name>A0A1B0GH10_LUTLO</name>
<dbReference type="EnsemblMetazoa" id="LLOJ000985-RA">
    <property type="protein sequence ID" value="LLOJ000985-PA"/>
    <property type="gene ID" value="LLOJ000985"/>
</dbReference>
<evidence type="ECO:0000313" key="3">
    <source>
        <dbReference type="Proteomes" id="UP000092461"/>
    </source>
</evidence>
<evidence type="ECO:0000256" key="1">
    <source>
        <dbReference type="SAM" id="MobiDB-lite"/>
    </source>
</evidence>
<dbReference type="VEuPathDB" id="VectorBase:LLONM1_010693"/>
<organism evidence="2 3">
    <name type="scientific">Lutzomyia longipalpis</name>
    <name type="common">Sand fly</name>
    <dbReference type="NCBI Taxonomy" id="7200"/>
    <lineage>
        <taxon>Eukaryota</taxon>
        <taxon>Metazoa</taxon>
        <taxon>Ecdysozoa</taxon>
        <taxon>Arthropoda</taxon>
        <taxon>Hexapoda</taxon>
        <taxon>Insecta</taxon>
        <taxon>Pterygota</taxon>
        <taxon>Neoptera</taxon>
        <taxon>Endopterygota</taxon>
        <taxon>Diptera</taxon>
        <taxon>Nematocera</taxon>
        <taxon>Psychodoidea</taxon>
        <taxon>Psychodidae</taxon>
        <taxon>Lutzomyia</taxon>
        <taxon>Lutzomyia</taxon>
    </lineage>
</organism>
<keyword evidence="3" id="KW-1185">Reference proteome</keyword>
<dbReference type="Proteomes" id="UP000092461">
    <property type="component" value="Unassembled WGS sequence"/>
</dbReference>
<reference evidence="2" key="1">
    <citation type="submission" date="2020-05" db="UniProtKB">
        <authorList>
            <consortium name="EnsemblMetazoa"/>
        </authorList>
    </citation>
    <scope>IDENTIFICATION</scope>
    <source>
        <strain evidence="2">Jacobina</strain>
    </source>
</reference>
<evidence type="ECO:0008006" key="4">
    <source>
        <dbReference type="Google" id="ProtNLM"/>
    </source>
</evidence>
<feature type="region of interest" description="Disordered" evidence="1">
    <location>
        <begin position="60"/>
        <end position="82"/>
    </location>
</feature>
<protein>
    <recommendedName>
        <fullName evidence="4">MADF domain-containing protein</fullName>
    </recommendedName>
</protein>
<dbReference type="AlphaFoldDB" id="A0A1B0GH10"/>
<feature type="region of interest" description="Disordered" evidence="1">
    <location>
        <begin position="23"/>
        <end position="45"/>
    </location>
</feature>
<proteinExistence type="predicted"/>
<evidence type="ECO:0000313" key="2">
    <source>
        <dbReference type="EnsemblMetazoa" id="LLOJ000985-PA"/>
    </source>
</evidence>
<dbReference type="EMBL" id="AJWK01003875">
    <property type="status" value="NOT_ANNOTATED_CDS"/>
    <property type="molecule type" value="Genomic_DNA"/>
</dbReference>
<sequence>MSKKSQENTKYVKVKVLNWQPNSLQQAQPVPPLQRAAQPIPPLQRTSPQLVPLLQRVRPILPKPSPQPAQPVEPQKNVQQTPAQIRQMEIVDRTIKEMKLHDILWNRDNPSFNTLKRTNQLEESAIDVGITVEKLTTLIEYIKRQHQATWQLLQQMKCESRSLTPIWKWYNACSFLLEPKQYSKAAASAKKVPKGAKISKSPKQGCSKEITVNVKQDDSDEGMQLRSRSGLSQMEYSESLLDPLESKTEIVIVDPTNIKIEDPLDVDLEDPISVRTHTKPTKSSEGIKNRMTFKAESRIKRNVLIEAICSSVAFYLSNADLTEDHLVSFHSELIKYMHTYFGAKRLNK</sequence>
<accession>A0A1B0GH10</accession>